<dbReference type="EMBL" id="LRBV02000009">
    <property type="status" value="NOT_ANNOTATED_CDS"/>
    <property type="molecule type" value="Genomic_DNA"/>
</dbReference>
<dbReference type="InParanoid" id="A0A7N2MLD4"/>
<dbReference type="SUPFAM" id="SSF52047">
    <property type="entry name" value="RNI-like"/>
    <property type="match status" value="1"/>
</dbReference>
<evidence type="ECO:0000313" key="2">
    <source>
        <dbReference type="EnsemblPlants" id="QL09p048851:mrna"/>
    </source>
</evidence>
<protein>
    <submittedName>
        <fullName evidence="2">Uncharacterized protein</fullName>
    </submittedName>
</protein>
<sequence length="308" mass="35159">MKPNYFPVLSLLDLSGTDIVSIPESLNRFTTLEILHIRNCQQLRQILGLPPFIKNLDASHCWSLDAQSSSRLLNQIGQIVCEGEKRTNHIDFPCYGLPYTEIPRWLNSKHQSVGNSKVVESRVGRKFPNVFVYFAFGLWPQLSSSHVWINVYLSINGFEKVCNFGTGLSRDSDDTLWIFSCSHLKLQKQLDESNPSDDNHVEVTYEWEKETDRNNPPFEIRRHNWRVRNLKSIKGLQIKGMTSHRASYIGGPTSSKPSSPSEESDSKILRGYCGGAKSKNRSHTGRAEEKVFLDKLSSPLCDHLDYRD</sequence>
<dbReference type="AlphaFoldDB" id="A0A7N2MLD4"/>
<dbReference type="Proteomes" id="UP000594261">
    <property type="component" value="Chromosome 9"/>
</dbReference>
<evidence type="ECO:0000313" key="3">
    <source>
        <dbReference type="Proteomes" id="UP000594261"/>
    </source>
</evidence>
<dbReference type="EnsemblPlants" id="QL09p048851:mrna">
    <property type="protein sequence ID" value="QL09p048851:mrna"/>
    <property type="gene ID" value="QL09p048851"/>
</dbReference>
<dbReference type="Gene3D" id="3.80.10.10">
    <property type="entry name" value="Ribonuclease Inhibitor"/>
    <property type="match status" value="1"/>
</dbReference>
<keyword evidence="3" id="KW-1185">Reference proteome</keyword>
<proteinExistence type="predicted"/>
<name>A0A7N2MLD4_QUELO</name>
<accession>A0A7N2MLD4</accession>
<evidence type="ECO:0000256" key="1">
    <source>
        <dbReference type="SAM" id="MobiDB-lite"/>
    </source>
</evidence>
<feature type="region of interest" description="Disordered" evidence="1">
    <location>
        <begin position="244"/>
        <end position="288"/>
    </location>
</feature>
<dbReference type="Gramene" id="QL09p048851:mrna">
    <property type="protein sequence ID" value="QL09p048851:mrna"/>
    <property type="gene ID" value="QL09p048851"/>
</dbReference>
<reference evidence="2" key="2">
    <citation type="submission" date="2021-01" db="UniProtKB">
        <authorList>
            <consortium name="EnsemblPlants"/>
        </authorList>
    </citation>
    <scope>IDENTIFICATION</scope>
</reference>
<reference evidence="2 3" key="1">
    <citation type="journal article" date="2016" name="G3 (Bethesda)">
        <title>First Draft Assembly and Annotation of the Genome of a California Endemic Oak Quercus lobata Nee (Fagaceae).</title>
        <authorList>
            <person name="Sork V.L."/>
            <person name="Fitz-Gibbon S.T."/>
            <person name="Puiu D."/>
            <person name="Crepeau M."/>
            <person name="Gugger P.F."/>
            <person name="Sherman R."/>
            <person name="Stevens K."/>
            <person name="Langley C.H."/>
            <person name="Pellegrini M."/>
            <person name="Salzberg S.L."/>
        </authorList>
    </citation>
    <scope>NUCLEOTIDE SEQUENCE [LARGE SCALE GENOMIC DNA]</scope>
    <source>
        <strain evidence="2 3">cv. SW786</strain>
    </source>
</reference>
<dbReference type="InterPro" id="IPR032675">
    <property type="entry name" value="LRR_dom_sf"/>
</dbReference>
<organism evidence="2 3">
    <name type="scientific">Quercus lobata</name>
    <name type="common">Valley oak</name>
    <dbReference type="NCBI Taxonomy" id="97700"/>
    <lineage>
        <taxon>Eukaryota</taxon>
        <taxon>Viridiplantae</taxon>
        <taxon>Streptophyta</taxon>
        <taxon>Embryophyta</taxon>
        <taxon>Tracheophyta</taxon>
        <taxon>Spermatophyta</taxon>
        <taxon>Magnoliopsida</taxon>
        <taxon>eudicotyledons</taxon>
        <taxon>Gunneridae</taxon>
        <taxon>Pentapetalae</taxon>
        <taxon>rosids</taxon>
        <taxon>fabids</taxon>
        <taxon>Fagales</taxon>
        <taxon>Fagaceae</taxon>
        <taxon>Quercus</taxon>
    </lineage>
</organism>